<dbReference type="Proteomes" id="UP000694562">
    <property type="component" value="Unplaced"/>
</dbReference>
<reference evidence="3" key="1">
    <citation type="submission" date="2025-08" db="UniProtKB">
        <authorList>
            <consortium name="Ensembl"/>
        </authorList>
    </citation>
    <scope>IDENTIFICATION</scope>
</reference>
<name>A0A8C4U0K8_FALTI</name>
<dbReference type="InterPro" id="IPR023796">
    <property type="entry name" value="Serpin_dom"/>
</dbReference>
<dbReference type="AlphaFoldDB" id="A0A8C4U0K8"/>
<dbReference type="Ensembl" id="ENSFTIT00000006338.1">
    <property type="protein sequence ID" value="ENSFTIP00000006058.1"/>
    <property type="gene ID" value="ENSFTIG00000004185.1"/>
</dbReference>
<sequence length="102" mass="11479">MCSLSAANAKFCLDFFRELSKRKRNENIFFSPLSLSAAFGMVVLGARGNTLKQIEEVFHFSEVLSSTSQGNRYPSEKVRHSCSSEMKKRVLVFPPLSLQTIT</sequence>
<proteinExistence type="inferred from homology"/>
<dbReference type="PANTHER" id="PTHR11461:SF186">
    <property type="entry name" value="SERPIN B4"/>
    <property type="match status" value="1"/>
</dbReference>
<keyword evidence="4" id="KW-1185">Reference proteome</keyword>
<dbReference type="Pfam" id="PF00079">
    <property type="entry name" value="Serpin"/>
    <property type="match status" value="1"/>
</dbReference>
<dbReference type="InterPro" id="IPR036186">
    <property type="entry name" value="Serpin_sf"/>
</dbReference>
<dbReference type="InterPro" id="IPR042178">
    <property type="entry name" value="Serpin_sf_1"/>
</dbReference>
<evidence type="ECO:0000256" key="1">
    <source>
        <dbReference type="ARBA" id="ARBA00006426"/>
    </source>
</evidence>
<dbReference type="GO" id="GO:0004867">
    <property type="term" value="F:serine-type endopeptidase inhibitor activity"/>
    <property type="evidence" value="ECO:0007669"/>
    <property type="project" value="InterPro"/>
</dbReference>
<comment type="similarity">
    <text evidence="1">Belongs to the serpin family. Ov-serpin subfamily.</text>
</comment>
<evidence type="ECO:0000259" key="2">
    <source>
        <dbReference type="Pfam" id="PF00079"/>
    </source>
</evidence>
<dbReference type="GO" id="GO:0005615">
    <property type="term" value="C:extracellular space"/>
    <property type="evidence" value="ECO:0007669"/>
    <property type="project" value="InterPro"/>
</dbReference>
<evidence type="ECO:0000313" key="3">
    <source>
        <dbReference type="Ensembl" id="ENSFTIP00000006058.1"/>
    </source>
</evidence>
<organism evidence="3 4">
    <name type="scientific">Falco tinnunculus</name>
    <name type="common">Common kestrel</name>
    <dbReference type="NCBI Taxonomy" id="100819"/>
    <lineage>
        <taxon>Eukaryota</taxon>
        <taxon>Metazoa</taxon>
        <taxon>Chordata</taxon>
        <taxon>Craniata</taxon>
        <taxon>Vertebrata</taxon>
        <taxon>Euteleostomi</taxon>
        <taxon>Archelosauria</taxon>
        <taxon>Archosauria</taxon>
        <taxon>Dinosauria</taxon>
        <taxon>Saurischia</taxon>
        <taxon>Theropoda</taxon>
        <taxon>Coelurosauria</taxon>
        <taxon>Aves</taxon>
        <taxon>Neognathae</taxon>
        <taxon>Neoaves</taxon>
        <taxon>Telluraves</taxon>
        <taxon>Australaves</taxon>
        <taxon>Falconiformes</taxon>
        <taxon>Falconidae</taxon>
        <taxon>Falco</taxon>
    </lineage>
</organism>
<dbReference type="SUPFAM" id="SSF56574">
    <property type="entry name" value="Serpins"/>
    <property type="match status" value="1"/>
</dbReference>
<accession>A0A8C4U0K8</accession>
<dbReference type="Gene3D" id="3.30.497.10">
    <property type="entry name" value="Antithrombin, subunit I, domain 2"/>
    <property type="match status" value="1"/>
</dbReference>
<evidence type="ECO:0000313" key="4">
    <source>
        <dbReference type="Proteomes" id="UP000694562"/>
    </source>
</evidence>
<protein>
    <recommendedName>
        <fullName evidence="2">Serpin domain-containing protein</fullName>
    </recommendedName>
</protein>
<feature type="domain" description="Serpin" evidence="2">
    <location>
        <begin position="7"/>
        <end position="73"/>
    </location>
</feature>
<dbReference type="InterPro" id="IPR000215">
    <property type="entry name" value="Serpin_fam"/>
</dbReference>
<dbReference type="OrthoDB" id="671595at2759"/>
<reference evidence="3" key="2">
    <citation type="submission" date="2025-09" db="UniProtKB">
        <authorList>
            <consortium name="Ensembl"/>
        </authorList>
    </citation>
    <scope>IDENTIFICATION</scope>
</reference>
<dbReference type="PANTHER" id="PTHR11461">
    <property type="entry name" value="SERINE PROTEASE INHIBITOR, SERPIN"/>
    <property type="match status" value="1"/>
</dbReference>